<keyword evidence="6" id="KW-0970">Cilium biogenesis/degradation</keyword>
<dbReference type="PANTHER" id="PTHR21082:SF4">
    <property type="entry name" value="PROTEIN INTURNED"/>
    <property type="match status" value="1"/>
</dbReference>
<evidence type="ECO:0000313" key="11">
    <source>
        <dbReference type="EMBL" id="TRY75063.1"/>
    </source>
</evidence>
<feature type="compositionally biased region" description="Polar residues" evidence="7">
    <location>
        <begin position="712"/>
        <end position="727"/>
    </location>
</feature>
<dbReference type="GO" id="GO:0016192">
    <property type="term" value="P:vesicle-mediated transport"/>
    <property type="evidence" value="ECO:0007669"/>
    <property type="project" value="InterPro"/>
</dbReference>
<proteinExistence type="inferred from homology"/>
<feature type="region of interest" description="Disordered" evidence="7">
    <location>
        <begin position="106"/>
        <end position="144"/>
    </location>
</feature>
<feature type="compositionally biased region" description="Basic and acidic residues" evidence="7">
    <location>
        <begin position="738"/>
        <end position="754"/>
    </location>
</feature>
<evidence type="ECO:0000259" key="10">
    <source>
        <dbReference type="Pfam" id="PF19033"/>
    </source>
</evidence>
<keyword evidence="4" id="KW-0217">Developmental protein</keyword>
<evidence type="ECO:0000313" key="12">
    <source>
        <dbReference type="Proteomes" id="UP000318571"/>
    </source>
</evidence>
<evidence type="ECO:0000256" key="6">
    <source>
        <dbReference type="ARBA" id="ARBA00022794"/>
    </source>
</evidence>
<dbReference type="GO" id="GO:0005929">
    <property type="term" value="C:cilium"/>
    <property type="evidence" value="ECO:0007669"/>
    <property type="project" value="TreeGrafter"/>
</dbReference>
<comment type="similarity">
    <text evidence="2">Belongs to the inturned family.</text>
</comment>
<dbReference type="OrthoDB" id="10263272at2759"/>
<dbReference type="GO" id="GO:0007399">
    <property type="term" value="P:nervous system development"/>
    <property type="evidence" value="ECO:0007669"/>
    <property type="project" value="TreeGrafter"/>
</dbReference>
<evidence type="ECO:0000256" key="3">
    <source>
        <dbReference type="ARBA" id="ARBA00015639"/>
    </source>
</evidence>
<sequence length="947" mass="106014">MNPIPEESISSLGSRSEGRAWRHNVKSESSSPSPSSSSSRSSTSGGSGSGYESDWEREVSEDGSVFLVVPSLPQETPELLEEVNGTWSKDPVDKSVKKTGKLSRLVRRRESKRDRSVFPNQDSPKRIANQAQLHHESSDNDSSTYYGQLKTFESVFEGSNPVEMHEVTLRIKGRKSVQPGQSLMENMMGIIPVRHGLEPQHLNNVVVAGYLTDGPAIKISDKLQIGDIIRLVDGQQINLSTIEQMLSTYSSSTKIKMTIQRPTRIYPTDNSSSLDDSSTENYQAPANISNLFDGNAPSPGEVEGILKKLPFVGLYLTRTGITETSPEMADVLFQFPLNLVGDHSARLIKARGMFVTLCQALPDVTNSKPIVSTVVLNDHLVHIGFAEEREDTLLLAFPATKCSSKIVCQIVRDVVRLLRLRYQTLANAFNPKNHSEINQFFAVLFLDELLNLSALSRSSLDLSTLFRSHEAKFDQNLPASQWLYLPEEIKFQVDDAMNQFESSDFQDFNDEFYDLPREFNIVGSCLFHRGHLLASHMPRDDMVDILLWCRFKKLLGLTQLSRVHQLVAWHEVFVTRESFRTTKLLGPLDYDESMQRTFLLVVGLGHQLLGAVFSIGGCSGDPIGPVKPDPFYVDQAMNTLDHLEDMGIPMVCDRWLTLPANPEIVDVDHLYEKAITSKRLDAHALSGASTSAKHLPDKGIVLRKTRSVDYSLASSPTESDELSLNRSENSEQSEELQTEFREDSKASDPSKSEEGSSVWELHRSGQRSHKNFSGDLPQDSSLNDSVGSDEFVRYQVSQLTLSPENTLFHYIHLEVGQGVYLAPLSPPKSPLHSALIENFRATCQIIHSTFQVSLKSREMVRTLKTSPKPWLNRSLVAVKEQALLFHWTPDPVTETKPPAKNMPVLSYWVCGRLFLGANPRECYICYHESAPQDMIELAFRLAHGIHV</sequence>
<organism evidence="11 12">
    <name type="scientific">Tigriopus californicus</name>
    <name type="common">Marine copepod</name>
    <dbReference type="NCBI Taxonomy" id="6832"/>
    <lineage>
        <taxon>Eukaryota</taxon>
        <taxon>Metazoa</taxon>
        <taxon>Ecdysozoa</taxon>
        <taxon>Arthropoda</taxon>
        <taxon>Crustacea</taxon>
        <taxon>Multicrustacea</taxon>
        <taxon>Hexanauplia</taxon>
        <taxon>Copepoda</taxon>
        <taxon>Harpacticoida</taxon>
        <taxon>Harpacticidae</taxon>
        <taxon>Tigriopus</taxon>
    </lineage>
</organism>
<comment type="subcellular location">
    <subcellularLocation>
        <location evidence="1">Cytoplasm</location>
    </subcellularLocation>
</comment>
<dbReference type="OMA" id="YVCHRSD"/>
<evidence type="ECO:0000259" key="8">
    <source>
        <dbReference type="Pfam" id="PF19031"/>
    </source>
</evidence>
<feature type="region of interest" description="Disordered" evidence="7">
    <location>
        <begin position="711"/>
        <end position="781"/>
    </location>
</feature>
<keyword evidence="5" id="KW-0963">Cytoplasm</keyword>
<feature type="domain" description="CCZ1/INTU/HSP4 first Longin" evidence="8">
    <location>
        <begin position="309"/>
        <end position="423"/>
    </location>
</feature>
<feature type="domain" description="CCZ1/INTU/HPS4 third Longin" evidence="10">
    <location>
        <begin position="804"/>
        <end position="941"/>
    </location>
</feature>
<keyword evidence="12" id="KW-1185">Reference proteome</keyword>
<feature type="region of interest" description="Disordered" evidence="7">
    <location>
        <begin position="1"/>
        <end position="58"/>
    </location>
</feature>
<evidence type="ECO:0000259" key="9">
    <source>
        <dbReference type="Pfam" id="PF19032"/>
    </source>
</evidence>
<accession>A0A553PBK9</accession>
<dbReference type="Pfam" id="PF19032">
    <property type="entry name" value="Intu_longin_2"/>
    <property type="match status" value="1"/>
</dbReference>
<feature type="compositionally biased region" description="Low complexity" evidence="7">
    <location>
        <begin position="27"/>
        <end position="44"/>
    </location>
</feature>
<dbReference type="Pfam" id="PF19031">
    <property type="entry name" value="Intu_longin_1"/>
    <property type="match status" value="1"/>
</dbReference>
<evidence type="ECO:0000256" key="7">
    <source>
        <dbReference type="SAM" id="MobiDB-lite"/>
    </source>
</evidence>
<gene>
    <name evidence="11" type="ORF">TCAL_00628</name>
</gene>
<name>A0A553PBK9_TIGCA</name>
<dbReference type="STRING" id="6832.A0A553PBK9"/>
<dbReference type="AlphaFoldDB" id="A0A553PBK9"/>
<dbReference type="Pfam" id="PF19033">
    <property type="entry name" value="Intu_longin_3"/>
    <property type="match status" value="1"/>
</dbReference>
<dbReference type="InterPro" id="IPR043987">
    <property type="entry name" value="CCZ1/INTU/HSP4_longin_1"/>
</dbReference>
<evidence type="ECO:0000256" key="5">
    <source>
        <dbReference type="ARBA" id="ARBA00022490"/>
    </source>
</evidence>
<dbReference type="GO" id="GO:0060271">
    <property type="term" value="P:cilium assembly"/>
    <property type="evidence" value="ECO:0007669"/>
    <property type="project" value="InterPro"/>
</dbReference>
<dbReference type="GO" id="GO:0001736">
    <property type="term" value="P:establishment of planar polarity"/>
    <property type="evidence" value="ECO:0007669"/>
    <property type="project" value="InterPro"/>
</dbReference>
<dbReference type="InterPro" id="IPR036034">
    <property type="entry name" value="PDZ_sf"/>
</dbReference>
<dbReference type="Proteomes" id="UP000318571">
    <property type="component" value="Chromosome 2"/>
</dbReference>
<evidence type="ECO:0000256" key="2">
    <source>
        <dbReference type="ARBA" id="ARBA00010034"/>
    </source>
</evidence>
<dbReference type="GO" id="GO:0005737">
    <property type="term" value="C:cytoplasm"/>
    <property type="evidence" value="ECO:0007669"/>
    <property type="project" value="UniProtKB-SubCell"/>
</dbReference>
<dbReference type="InterPro" id="IPR043989">
    <property type="entry name" value="CCZ1/INTU/HSP4_longin_3"/>
</dbReference>
<evidence type="ECO:0000256" key="1">
    <source>
        <dbReference type="ARBA" id="ARBA00004496"/>
    </source>
</evidence>
<comment type="caution">
    <text evidence="11">The sequence shown here is derived from an EMBL/GenBank/DDBJ whole genome shotgun (WGS) entry which is preliminary data.</text>
</comment>
<reference evidence="11 12" key="1">
    <citation type="journal article" date="2018" name="Nat. Ecol. Evol.">
        <title>Genomic signatures of mitonuclear coevolution across populations of Tigriopus californicus.</title>
        <authorList>
            <person name="Barreto F.S."/>
            <person name="Watson E.T."/>
            <person name="Lima T.G."/>
            <person name="Willett C.S."/>
            <person name="Edmands S."/>
            <person name="Li W."/>
            <person name="Burton R.S."/>
        </authorList>
    </citation>
    <scope>NUCLEOTIDE SEQUENCE [LARGE SCALE GENOMIC DNA]</scope>
    <source>
        <strain evidence="11 12">San Diego</strain>
    </source>
</reference>
<evidence type="ECO:0000256" key="4">
    <source>
        <dbReference type="ARBA" id="ARBA00022473"/>
    </source>
</evidence>
<dbReference type="SUPFAM" id="SSF50156">
    <property type="entry name" value="PDZ domain-like"/>
    <property type="match status" value="1"/>
</dbReference>
<dbReference type="EMBL" id="VCGU01000005">
    <property type="protein sequence ID" value="TRY75063.1"/>
    <property type="molecule type" value="Genomic_DNA"/>
</dbReference>
<dbReference type="InterPro" id="IPR039151">
    <property type="entry name" value="INTU"/>
</dbReference>
<dbReference type="PANTHER" id="PTHR21082">
    <property type="entry name" value="PROTEIN INTURNED"/>
    <property type="match status" value="1"/>
</dbReference>
<feature type="domain" description="CCZ1/INTU second Longin" evidence="9">
    <location>
        <begin position="521"/>
        <end position="640"/>
    </location>
</feature>
<dbReference type="InterPro" id="IPR043988">
    <property type="entry name" value="CCZ1/INTU_longin_2"/>
</dbReference>
<protein>
    <recommendedName>
        <fullName evidence="3">Protein inturned</fullName>
    </recommendedName>
</protein>